<gene>
    <name evidence="2" type="ORF">GYMLUDRAFT_107663</name>
</gene>
<keyword evidence="1" id="KW-1133">Transmembrane helix</keyword>
<feature type="non-terminal residue" evidence="2">
    <location>
        <position position="1"/>
    </location>
</feature>
<dbReference type="EMBL" id="KN834856">
    <property type="protein sequence ID" value="KIK51735.1"/>
    <property type="molecule type" value="Genomic_DNA"/>
</dbReference>
<feature type="non-terminal residue" evidence="2">
    <location>
        <position position="82"/>
    </location>
</feature>
<name>A0A0D0ANB0_9AGAR</name>
<reference evidence="2 3" key="1">
    <citation type="submission" date="2014-04" db="EMBL/GenBank/DDBJ databases">
        <title>Evolutionary Origins and Diversification of the Mycorrhizal Mutualists.</title>
        <authorList>
            <consortium name="DOE Joint Genome Institute"/>
            <consortium name="Mycorrhizal Genomics Consortium"/>
            <person name="Kohler A."/>
            <person name="Kuo A."/>
            <person name="Nagy L.G."/>
            <person name="Floudas D."/>
            <person name="Copeland A."/>
            <person name="Barry K.W."/>
            <person name="Cichocki N."/>
            <person name="Veneault-Fourrey C."/>
            <person name="LaButti K."/>
            <person name="Lindquist E.A."/>
            <person name="Lipzen A."/>
            <person name="Lundell T."/>
            <person name="Morin E."/>
            <person name="Murat C."/>
            <person name="Riley R."/>
            <person name="Ohm R."/>
            <person name="Sun H."/>
            <person name="Tunlid A."/>
            <person name="Henrissat B."/>
            <person name="Grigoriev I.V."/>
            <person name="Hibbett D.S."/>
            <person name="Martin F."/>
        </authorList>
    </citation>
    <scope>NUCLEOTIDE SEQUENCE [LARGE SCALE GENOMIC DNA]</scope>
    <source>
        <strain evidence="2 3">FD-317 M1</strain>
    </source>
</reference>
<evidence type="ECO:0000313" key="2">
    <source>
        <dbReference type="EMBL" id="KIK51735.1"/>
    </source>
</evidence>
<evidence type="ECO:0000256" key="1">
    <source>
        <dbReference type="SAM" id="Phobius"/>
    </source>
</evidence>
<feature type="transmembrane region" description="Helical" evidence="1">
    <location>
        <begin position="34"/>
        <end position="58"/>
    </location>
</feature>
<accession>A0A0D0ANB0</accession>
<organism evidence="2 3">
    <name type="scientific">Collybiopsis luxurians FD-317 M1</name>
    <dbReference type="NCBI Taxonomy" id="944289"/>
    <lineage>
        <taxon>Eukaryota</taxon>
        <taxon>Fungi</taxon>
        <taxon>Dikarya</taxon>
        <taxon>Basidiomycota</taxon>
        <taxon>Agaricomycotina</taxon>
        <taxon>Agaricomycetes</taxon>
        <taxon>Agaricomycetidae</taxon>
        <taxon>Agaricales</taxon>
        <taxon>Marasmiineae</taxon>
        <taxon>Omphalotaceae</taxon>
        <taxon>Collybiopsis</taxon>
        <taxon>Collybiopsis luxurians</taxon>
    </lineage>
</organism>
<dbReference type="AlphaFoldDB" id="A0A0D0ANB0"/>
<keyword evidence="3" id="KW-1185">Reference proteome</keyword>
<dbReference type="OrthoDB" id="3053835at2759"/>
<keyword evidence="1" id="KW-0472">Membrane</keyword>
<protein>
    <submittedName>
        <fullName evidence="2">Uncharacterized protein</fullName>
    </submittedName>
</protein>
<sequence length="82" mass="9535">LIGYFYSWILYGFLCSQTFVYYQDFPKDRLQHKILVSYLLLIGTLQMAMNLHDILIIFGTHFGDMALLQQPGLGWFSVPVLT</sequence>
<dbReference type="HOGENOM" id="CLU_046025_16_2_1"/>
<evidence type="ECO:0000313" key="3">
    <source>
        <dbReference type="Proteomes" id="UP000053593"/>
    </source>
</evidence>
<keyword evidence="1" id="KW-0812">Transmembrane</keyword>
<feature type="transmembrane region" description="Helical" evidence="1">
    <location>
        <begin position="6"/>
        <end position="22"/>
    </location>
</feature>
<proteinExistence type="predicted"/>
<dbReference type="Proteomes" id="UP000053593">
    <property type="component" value="Unassembled WGS sequence"/>
</dbReference>